<protein>
    <submittedName>
        <fullName evidence="3">Lipopolysaccharide biosynthesis protein</fullName>
    </submittedName>
</protein>
<comment type="caution">
    <text evidence="3">The sequence shown here is derived from an EMBL/GenBank/DDBJ whole genome shotgun (WGS) entry which is preliminary data.</text>
</comment>
<dbReference type="InterPro" id="IPR051091">
    <property type="entry name" value="O-Glucosyltr/Glycosyltrsf_90"/>
</dbReference>
<dbReference type="Pfam" id="PF05686">
    <property type="entry name" value="Glyco_transf_90"/>
    <property type="match status" value="1"/>
</dbReference>
<dbReference type="SMART" id="SM00672">
    <property type="entry name" value="CAP10"/>
    <property type="match status" value="1"/>
</dbReference>
<dbReference type="EMBL" id="SMSI01000001">
    <property type="protein sequence ID" value="TDH37728.1"/>
    <property type="molecule type" value="Genomic_DNA"/>
</dbReference>
<keyword evidence="1" id="KW-0808">Transferase</keyword>
<evidence type="ECO:0000313" key="3">
    <source>
        <dbReference type="EMBL" id="TDH37728.1"/>
    </source>
</evidence>
<sequence length="335" mass="38260">MLCGKMAFIRGKLEPIAERLVFYGKGAVCDIAPRTPFYAYRERLFARLGEAASEQPEIFKRVNLCNQLSAATAANPECSLRRISRRSSRYFYDLNEYLKYFPAHLRVDYLFGDITHVPGHASLVKSRPISRENVNSVLLNLDKLRHFKLTSDRRAWNDKAGRAVWRGGIHNRLRTALVRRHAGNPAADVGHIGEPFEGIAPKSFMTREEQMAYRYIISVEGNDVATNLKWIMASGSVCLMTRPRFETWFLESRLVPDLHYVELADDFSDLDEKIDALEADPDRALRIVANANAYVRHMADRKLERIVSLLVLQKYFEATAQLPPSTFSPLFFGES</sequence>
<evidence type="ECO:0000256" key="1">
    <source>
        <dbReference type="ARBA" id="ARBA00022679"/>
    </source>
</evidence>
<evidence type="ECO:0000259" key="2">
    <source>
        <dbReference type="SMART" id="SM00672"/>
    </source>
</evidence>
<feature type="domain" description="Glycosyl transferase CAP10" evidence="2">
    <location>
        <begin position="123"/>
        <end position="316"/>
    </location>
</feature>
<proteinExistence type="predicted"/>
<dbReference type="PANTHER" id="PTHR12203:SF35">
    <property type="entry name" value="PROTEIN O-GLUCOSYLTRANSFERASE 1"/>
    <property type="match status" value="1"/>
</dbReference>
<dbReference type="GO" id="GO:0016740">
    <property type="term" value="F:transferase activity"/>
    <property type="evidence" value="ECO:0007669"/>
    <property type="project" value="UniProtKB-KW"/>
</dbReference>
<organism evidence="3 4">
    <name type="scientific">Pseudohoeflea suaedae</name>
    <dbReference type="NCBI Taxonomy" id="877384"/>
    <lineage>
        <taxon>Bacteria</taxon>
        <taxon>Pseudomonadati</taxon>
        <taxon>Pseudomonadota</taxon>
        <taxon>Alphaproteobacteria</taxon>
        <taxon>Hyphomicrobiales</taxon>
        <taxon>Rhizobiaceae</taxon>
        <taxon>Pseudohoeflea</taxon>
    </lineage>
</organism>
<accession>A0A4R5PLM4</accession>
<dbReference type="Proteomes" id="UP000295131">
    <property type="component" value="Unassembled WGS sequence"/>
</dbReference>
<dbReference type="InterPro" id="IPR006598">
    <property type="entry name" value="CAP10"/>
</dbReference>
<dbReference type="AlphaFoldDB" id="A0A4R5PLM4"/>
<dbReference type="PANTHER" id="PTHR12203">
    <property type="entry name" value="KDEL LYS-ASP-GLU-LEU CONTAINING - RELATED"/>
    <property type="match status" value="1"/>
</dbReference>
<keyword evidence="4" id="KW-1185">Reference proteome</keyword>
<gene>
    <name evidence="3" type="ORF">E2A64_00870</name>
</gene>
<evidence type="ECO:0000313" key="4">
    <source>
        <dbReference type="Proteomes" id="UP000295131"/>
    </source>
</evidence>
<name>A0A4R5PLM4_9HYPH</name>
<reference evidence="3 4" key="1">
    <citation type="journal article" date="2013" name="Int. J. Syst. Evol. Microbiol.">
        <title>Hoeflea suaedae sp. nov., an endophytic bacterium isolated from the root of the halophyte Suaeda maritima.</title>
        <authorList>
            <person name="Chung E.J."/>
            <person name="Park J.A."/>
            <person name="Pramanik P."/>
            <person name="Bibi F."/>
            <person name="Jeon C.O."/>
            <person name="Chung Y.R."/>
        </authorList>
    </citation>
    <scope>NUCLEOTIDE SEQUENCE [LARGE SCALE GENOMIC DNA]</scope>
    <source>
        <strain evidence="3 4">YC6898</strain>
    </source>
</reference>